<feature type="compositionally biased region" description="Low complexity" evidence="1">
    <location>
        <begin position="147"/>
        <end position="193"/>
    </location>
</feature>
<feature type="region of interest" description="Disordered" evidence="1">
    <location>
        <begin position="95"/>
        <end position="193"/>
    </location>
</feature>
<dbReference type="EMBL" id="JAATJB010000005">
    <property type="protein sequence ID" value="NJB97854.1"/>
    <property type="molecule type" value="Genomic_DNA"/>
</dbReference>
<keyword evidence="3" id="KW-1185">Reference proteome</keyword>
<dbReference type="Proteomes" id="UP000531251">
    <property type="component" value="Unassembled WGS sequence"/>
</dbReference>
<accession>A0A7X5XYR8</accession>
<evidence type="ECO:0000313" key="2">
    <source>
        <dbReference type="EMBL" id="NJB97854.1"/>
    </source>
</evidence>
<protein>
    <submittedName>
        <fullName evidence="2">ABC-type Na+ efflux pump permease subunit</fullName>
    </submittedName>
</protein>
<reference evidence="2 3" key="1">
    <citation type="submission" date="2020-03" db="EMBL/GenBank/DDBJ databases">
        <title>Genomic Encyclopedia of Type Strains, Phase IV (KMG-IV): sequencing the most valuable type-strain genomes for metagenomic binning, comparative biology and taxonomic classification.</title>
        <authorList>
            <person name="Goeker M."/>
        </authorList>
    </citation>
    <scope>NUCLEOTIDE SEQUENCE [LARGE SCALE GENOMIC DNA]</scope>
    <source>
        <strain evidence="2 3">DSM 7225</strain>
    </source>
</reference>
<evidence type="ECO:0000256" key="1">
    <source>
        <dbReference type="SAM" id="MobiDB-lite"/>
    </source>
</evidence>
<proteinExistence type="predicted"/>
<organism evidence="2 3">
    <name type="scientific">Sphingomonas trueperi</name>
    <dbReference type="NCBI Taxonomy" id="53317"/>
    <lineage>
        <taxon>Bacteria</taxon>
        <taxon>Pseudomonadati</taxon>
        <taxon>Pseudomonadota</taxon>
        <taxon>Alphaproteobacteria</taxon>
        <taxon>Sphingomonadales</taxon>
        <taxon>Sphingomonadaceae</taxon>
        <taxon>Sphingomonas</taxon>
    </lineage>
</organism>
<feature type="compositionally biased region" description="Basic and acidic residues" evidence="1">
    <location>
        <begin position="103"/>
        <end position="146"/>
    </location>
</feature>
<gene>
    <name evidence="2" type="ORF">GGR89_002169</name>
</gene>
<name>A0A7X5XYR8_9SPHN</name>
<dbReference type="RefSeq" id="WP_241213409.1">
    <property type="nucleotide sequence ID" value="NZ_BAAADY010000014.1"/>
</dbReference>
<evidence type="ECO:0000313" key="3">
    <source>
        <dbReference type="Proteomes" id="UP000531251"/>
    </source>
</evidence>
<sequence length="193" mass="19924">MSNSIRAAMAPMGPVHVRLTSFVRGDAKGPGIGIMNAPTAAEARAELHRVARVAGADKVVSVAADYRRAALAGGTTSTQWRIDVQAWGTAMAPVKVEPSEQPEEQRAQDADKTKDQAKDQDAARKAQDARGDAQDTAEQAKSREVAAVEQAAAPRVEAAPQPAAPASAPSVETASVTTTQSAPAPSAPPAAQR</sequence>
<comment type="caution">
    <text evidence="2">The sequence shown here is derived from an EMBL/GenBank/DDBJ whole genome shotgun (WGS) entry which is preliminary data.</text>
</comment>
<dbReference type="AlphaFoldDB" id="A0A7X5XYR8"/>